<evidence type="ECO:0000256" key="4">
    <source>
        <dbReference type="ARBA" id="ARBA00022832"/>
    </source>
</evidence>
<dbReference type="EC" id="2.7.8.7" evidence="8"/>
<protein>
    <recommendedName>
        <fullName evidence="8">Holo-[acyl-carrier-protein] synthase</fullName>
        <shortName evidence="8">Holo-ACP synthase</shortName>
        <ecNumber evidence="8">2.7.8.7</ecNumber>
    </recommendedName>
    <alternativeName>
        <fullName evidence="8">4'-phosphopantetheinyl transferase AcpS</fullName>
    </alternativeName>
</protein>
<dbReference type="InterPro" id="IPR037143">
    <property type="entry name" value="4-PPantetheinyl_Trfase_dom_sf"/>
</dbReference>
<proteinExistence type="inferred from homology"/>
<evidence type="ECO:0000256" key="1">
    <source>
        <dbReference type="ARBA" id="ARBA00022516"/>
    </source>
</evidence>
<comment type="caution">
    <text evidence="10">The sequence shown here is derived from an EMBL/GenBank/DDBJ whole genome shotgun (WGS) entry which is preliminary data.</text>
</comment>
<keyword evidence="4 8" id="KW-0276">Fatty acid metabolism</keyword>
<dbReference type="GO" id="GO:0008897">
    <property type="term" value="F:holo-[acyl-carrier-protein] synthase activity"/>
    <property type="evidence" value="ECO:0007669"/>
    <property type="project" value="UniProtKB-UniRule"/>
</dbReference>
<evidence type="ECO:0000256" key="2">
    <source>
        <dbReference type="ARBA" id="ARBA00022679"/>
    </source>
</evidence>
<comment type="similarity">
    <text evidence="8">Belongs to the P-Pant transferase superfamily. AcpS family.</text>
</comment>
<dbReference type="HAMAP" id="MF_00101">
    <property type="entry name" value="AcpS"/>
    <property type="match status" value="1"/>
</dbReference>
<keyword evidence="2 8" id="KW-0808">Transferase</keyword>
<dbReference type="GO" id="GO:0006633">
    <property type="term" value="P:fatty acid biosynthetic process"/>
    <property type="evidence" value="ECO:0007669"/>
    <property type="project" value="UniProtKB-UniRule"/>
</dbReference>
<reference evidence="10" key="1">
    <citation type="submission" date="2021-04" db="EMBL/GenBank/DDBJ databases">
        <title>novel species isolated from subtropical streams in China.</title>
        <authorList>
            <person name="Lu H."/>
        </authorList>
    </citation>
    <scope>NUCLEOTIDE SEQUENCE</scope>
    <source>
        <strain evidence="10">LFS511W</strain>
    </source>
</reference>
<feature type="binding site" evidence="8">
    <location>
        <position position="62"/>
    </location>
    <ligand>
        <name>Mg(2+)</name>
        <dbReference type="ChEBI" id="CHEBI:18420"/>
    </ligand>
</feature>
<keyword evidence="11" id="KW-1185">Reference proteome</keyword>
<evidence type="ECO:0000256" key="5">
    <source>
        <dbReference type="ARBA" id="ARBA00022842"/>
    </source>
</evidence>
<feature type="binding site" evidence="8">
    <location>
        <position position="8"/>
    </location>
    <ligand>
        <name>Mg(2+)</name>
        <dbReference type="ChEBI" id="CHEBI:18420"/>
    </ligand>
</feature>
<dbReference type="NCBIfam" id="TIGR00556">
    <property type="entry name" value="pantethn_trn"/>
    <property type="match status" value="1"/>
</dbReference>
<evidence type="ECO:0000313" key="10">
    <source>
        <dbReference type="EMBL" id="MBR7783333.1"/>
    </source>
</evidence>
<organism evidence="10 11">
    <name type="scientific">Undibacterium luofuense</name>
    <dbReference type="NCBI Taxonomy" id="2828733"/>
    <lineage>
        <taxon>Bacteria</taxon>
        <taxon>Pseudomonadati</taxon>
        <taxon>Pseudomonadota</taxon>
        <taxon>Betaproteobacteria</taxon>
        <taxon>Burkholderiales</taxon>
        <taxon>Oxalobacteraceae</taxon>
        <taxon>Undibacterium</taxon>
    </lineage>
</organism>
<evidence type="ECO:0000256" key="6">
    <source>
        <dbReference type="ARBA" id="ARBA00023098"/>
    </source>
</evidence>
<comment type="catalytic activity">
    <reaction evidence="8">
        <text>apo-[ACP] + CoA = holo-[ACP] + adenosine 3',5'-bisphosphate + H(+)</text>
        <dbReference type="Rhea" id="RHEA:12068"/>
        <dbReference type="Rhea" id="RHEA-COMP:9685"/>
        <dbReference type="Rhea" id="RHEA-COMP:9690"/>
        <dbReference type="ChEBI" id="CHEBI:15378"/>
        <dbReference type="ChEBI" id="CHEBI:29999"/>
        <dbReference type="ChEBI" id="CHEBI:57287"/>
        <dbReference type="ChEBI" id="CHEBI:58343"/>
        <dbReference type="ChEBI" id="CHEBI:64479"/>
        <dbReference type="EC" id="2.7.8.7"/>
    </reaction>
</comment>
<keyword evidence="7 8" id="KW-0275">Fatty acid biosynthesis</keyword>
<comment type="subcellular location">
    <subcellularLocation>
        <location evidence="8">Cytoplasm</location>
    </subcellularLocation>
</comment>
<keyword evidence="6 8" id="KW-0443">Lipid metabolism</keyword>
<evidence type="ECO:0000256" key="7">
    <source>
        <dbReference type="ARBA" id="ARBA00023160"/>
    </source>
</evidence>
<keyword evidence="8" id="KW-0963">Cytoplasm</keyword>
<evidence type="ECO:0000313" key="11">
    <source>
        <dbReference type="Proteomes" id="UP000680067"/>
    </source>
</evidence>
<name>A0A941DM57_9BURK</name>
<dbReference type="Pfam" id="PF01648">
    <property type="entry name" value="ACPS"/>
    <property type="match status" value="1"/>
</dbReference>
<dbReference type="GO" id="GO:0000287">
    <property type="term" value="F:magnesium ion binding"/>
    <property type="evidence" value="ECO:0007669"/>
    <property type="project" value="UniProtKB-UniRule"/>
</dbReference>
<dbReference type="EMBL" id="JAGSPN010000011">
    <property type="protein sequence ID" value="MBR7783333.1"/>
    <property type="molecule type" value="Genomic_DNA"/>
</dbReference>
<dbReference type="AlphaFoldDB" id="A0A941DM57"/>
<evidence type="ECO:0000259" key="9">
    <source>
        <dbReference type="Pfam" id="PF01648"/>
    </source>
</evidence>
<evidence type="ECO:0000256" key="3">
    <source>
        <dbReference type="ARBA" id="ARBA00022723"/>
    </source>
</evidence>
<keyword evidence="1 8" id="KW-0444">Lipid biosynthesis</keyword>
<accession>A0A941DM57</accession>
<comment type="cofactor">
    <cofactor evidence="8">
        <name>Mg(2+)</name>
        <dbReference type="ChEBI" id="CHEBI:18420"/>
    </cofactor>
</comment>
<keyword evidence="3 8" id="KW-0479">Metal-binding</keyword>
<gene>
    <name evidence="8" type="primary">acpS</name>
    <name evidence="10" type="ORF">KDM89_14385</name>
</gene>
<dbReference type="InterPro" id="IPR002582">
    <property type="entry name" value="ACPS"/>
</dbReference>
<dbReference type="GO" id="GO:0005737">
    <property type="term" value="C:cytoplasm"/>
    <property type="evidence" value="ECO:0007669"/>
    <property type="project" value="UniProtKB-SubCell"/>
</dbReference>
<comment type="function">
    <text evidence="8">Transfers the 4'-phosphopantetheine moiety from coenzyme A to a Ser of acyl-carrier-protein.</text>
</comment>
<dbReference type="InterPro" id="IPR004568">
    <property type="entry name" value="Ppantetheine-prot_Trfase_dom"/>
</dbReference>
<dbReference type="Gene3D" id="3.90.470.20">
    <property type="entry name" value="4'-phosphopantetheinyl transferase domain"/>
    <property type="match status" value="1"/>
</dbReference>
<feature type="domain" description="4'-phosphopantetheinyl transferase" evidence="9">
    <location>
        <begin position="4"/>
        <end position="125"/>
    </location>
</feature>
<dbReference type="SUPFAM" id="SSF56214">
    <property type="entry name" value="4'-phosphopantetheinyl transferase"/>
    <property type="match status" value="1"/>
</dbReference>
<dbReference type="Proteomes" id="UP000680067">
    <property type="component" value="Unassembled WGS sequence"/>
</dbReference>
<dbReference type="InterPro" id="IPR008278">
    <property type="entry name" value="4-PPantetheinyl_Trfase_dom"/>
</dbReference>
<dbReference type="NCBIfam" id="TIGR00516">
    <property type="entry name" value="acpS"/>
    <property type="match status" value="1"/>
</dbReference>
<keyword evidence="5 8" id="KW-0460">Magnesium</keyword>
<dbReference type="RefSeq" id="WP_212688618.1">
    <property type="nucleotide sequence ID" value="NZ_JAGSPN010000011.1"/>
</dbReference>
<evidence type="ECO:0000256" key="8">
    <source>
        <dbReference type="HAMAP-Rule" id="MF_00101"/>
    </source>
</evidence>
<sequence length="135" mass="14856">MIAGIGNDIVRIVRIEQALQRHGDAFARKVLGDLEWPVFEVRRAQSAARAIRFLATRFAVKEAFGKAFGTGVSDPVTLRNVQTVSGASGKPELHYGEPLKSAMAERGWRAHVSLSDEREYAVAFVIIETVSHGHE</sequence>